<dbReference type="Pfam" id="PF00580">
    <property type="entry name" value="UvrD-helicase"/>
    <property type="match status" value="1"/>
</dbReference>
<evidence type="ECO:0000256" key="1">
    <source>
        <dbReference type="ARBA" id="ARBA00022741"/>
    </source>
</evidence>
<proteinExistence type="predicted"/>
<evidence type="ECO:0000256" key="6">
    <source>
        <dbReference type="ARBA" id="ARBA00034617"/>
    </source>
</evidence>
<dbReference type="GO" id="GO:0043138">
    <property type="term" value="F:3'-5' DNA helicase activity"/>
    <property type="evidence" value="ECO:0007669"/>
    <property type="project" value="UniProtKB-EC"/>
</dbReference>
<dbReference type="InterPro" id="IPR014017">
    <property type="entry name" value="DNA_helicase_UvrD-like_C"/>
</dbReference>
<dbReference type="InterPro" id="IPR027417">
    <property type="entry name" value="P-loop_NTPase"/>
</dbReference>
<dbReference type="EMBL" id="CABVIY010000003">
    <property type="protein sequence ID" value="VVP85041.1"/>
    <property type="molecule type" value="Genomic_DNA"/>
</dbReference>
<evidence type="ECO:0000259" key="10">
    <source>
        <dbReference type="PROSITE" id="PS51198"/>
    </source>
</evidence>
<accession>A0A5E7SE47</accession>
<dbReference type="SUPFAM" id="SSF52540">
    <property type="entry name" value="P-loop containing nucleoside triphosphate hydrolases"/>
    <property type="match status" value="1"/>
</dbReference>
<comment type="caution">
    <text evidence="9">Lacks conserved residue(s) required for the propagation of feature annotation.</text>
</comment>
<evidence type="ECO:0000256" key="9">
    <source>
        <dbReference type="PROSITE-ProRule" id="PRU00560"/>
    </source>
</evidence>
<dbReference type="Gene3D" id="3.30.65.10">
    <property type="entry name" value="Bacterial Topoisomerase I, domain 1"/>
    <property type="match status" value="1"/>
</dbReference>
<dbReference type="PROSITE" id="PS51198">
    <property type="entry name" value="UVRD_HELICASE_ATP_BIND"/>
    <property type="match status" value="1"/>
</dbReference>
<gene>
    <name evidence="11" type="primary">rep_2</name>
    <name evidence="11" type="ORF">PS918_02691</name>
</gene>
<dbReference type="GO" id="GO:0003677">
    <property type="term" value="F:DNA binding"/>
    <property type="evidence" value="ECO:0007669"/>
    <property type="project" value="InterPro"/>
</dbReference>
<dbReference type="Proteomes" id="UP000326611">
    <property type="component" value="Unassembled WGS sequence"/>
</dbReference>
<dbReference type="EC" id="5.6.2.4" evidence="7"/>
<dbReference type="PANTHER" id="PTHR11070">
    <property type="entry name" value="UVRD / RECB / PCRA DNA HELICASE FAMILY MEMBER"/>
    <property type="match status" value="1"/>
</dbReference>
<evidence type="ECO:0000313" key="11">
    <source>
        <dbReference type="EMBL" id="VVP85041.1"/>
    </source>
</evidence>
<keyword evidence="1 9" id="KW-0547">Nucleotide-binding</keyword>
<evidence type="ECO:0000256" key="4">
    <source>
        <dbReference type="ARBA" id="ARBA00022840"/>
    </source>
</evidence>
<dbReference type="PANTHER" id="PTHR11070:SF63">
    <property type="entry name" value="DNA HELICASE IV"/>
    <property type="match status" value="1"/>
</dbReference>
<evidence type="ECO:0000256" key="2">
    <source>
        <dbReference type="ARBA" id="ARBA00022801"/>
    </source>
</evidence>
<evidence type="ECO:0000256" key="8">
    <source>
        <dbReference type="ARBA" id="ARBA00048988"/>
    </source>
</evidence>
<keyword evidence="5" id="KW-0413">Isomerase</keyword>
<keyword evidence="3 9" id="KW-0347">Helicase</keyword>
<protein>
    <recommendedName>
        <fullName evidence="7">DNA 3'-5' helicase</fullName>
        <ecNumber evidence="7">5.6.2.4</ecNumber>
    </recommendedName>
</protein>
<dbReference type="Gene3D" id="3.40.50.300">
    <property type="entry name" value="P-loop containing nucleotide triphosphate hydrolases"/>
    <property type="match status" value="3"/>
</dbReference>
<sequence length="687" mass="77755">MVAKAIYAVHRELLAPAAIIMLAFNKHAATELKARVAESLVRLGKENIAINAMTFHSLGLNIIGAATGKKPHVPDWACETLPGLEKLAELIDALKDQSEAFRTNWDLFRLVFGRDYSSVPIEDLFEAIDNEGNARLVSLNGDRVASHEERLIANWLFYNGVEYAYERPYEHDTATAEHRQYFPDFYYPKINLYHEHFAFDANGQAPAHFVGYLEGANWKRALHKSKGTQLIETTSHQLNSGQIFNHLKFELTSRGISLDPNPDRPLPESGLAPMEHAELIKVLRSFITHFKSNSLNEKTLYERLDSLPVNAFKYRYQMFLELAIPVIRAWDKALQKERGIDFEDMINLAAEHLERGHKSPYQLVMADEYQDASRARARLCRALVAAPHRFLFAVGDDWQSINRFAGADVSVMTGFREWYGHGQVLHLETTFRCPQEICDASSRFVSKNPAQLRKTVVSVTPAIGPALQAYQVTSQGEIRDAIGQYLETLYAGLVDGSVPQNRNGKITVFVLGRYKNDKQYVPEGWVHRYGDRLEVRFKSIHTSKGDQADYVILPGMVAKGFPNLKGDDPVFSLVMPEGDTFKHGEERRLFYVALTRARRSVAMFTVSGRCSPFLDELVKDGAVTITSIKGEAVKEDRCPVCKVGVIVERNGKYGDFKSCSNFPRCKFKPRQNASPQPKRSAYRPRRF</sequence>
<keyword evidence="2 9" id="KW-0378">Hydrolase</keyword>
<dbReference type="GO" id="GO:0000725">
    <property type="term" value="P:recombinational repair"/>
    <property type="evidence" value="ECO:0007669"/>
    <property type="project" value="TreeGrafter"/>
</dbReference>
<evidence type="ECO:0000256" key="3">
    <source>
        <dbReference type="ARBA" id="ARBA00022806"/>
    </source>
</evidence>
<dbReference type="SUPFAM" id="SSF57783">
    <property type="entry name" value="Zinc beta-ribbon"/>
    <property type="match status" value="1"/>
</dbReference>
<organism evidence="11 12">
    <name type="scientific">Pseudomonas fluorescens</name>
    <dbReference type="NCBI Taxonomy" id="294"/>
    <lineage>
        <taxon>Bacteria</taxon>
        <taxon>Pseudomonadati</taxon>
        <taxon>Pseudomonadota</taxon>
        <taxon>Gammaproteobacteria</taxon>
        <taxon>Pseudomonadales</taxon>
        <taxon>Pseudomonadaceae</taxon>
        <taxon>Pseudomonas</taxon>
    </lineage>
</organism>
<evidence type="ECO:0000313" key="12">
    <source>
        <dbReference type="Proteomes" id="UP000326611"/>
    </source>
</evidence>
<dbReference type="GO" id="GO:0005694">
    <property type="term" value="C:chromosome"/>
    <property type="evidence" value="ECO:0007669"/>
    <property type="project" value="InterPro"/>
</dbReference>
<name>A0A5E7SE47_PSEFL</name>
<dbReference type="InterPro" id="IPR013498">
    <property type="entry name" value="Topo_IA_Znf"/>
</dbReference>
<evidence type="ECO:0000256" key="5">
    <source>
        <dbReference type="ARBA" id="ARBA00023235"/>
    </source>
</evidence>
<dbReference type="GO" id="GO:0005829">
    <property type="term" value="C:cytosol"/>
    <property type="evidence" value="ECO:0007669"/>
    <property type="project" value="TreeGrafter"/>
</dbReference>
<feature type="domain" description="UvrD-like helicase ATP-binding" evidence="10">
    <location>
        <begin position="1"/>
        <end position="434"/>
    </location>
</feature>
<dbReference type="GO" id="GO:0006265">
    <property type="term" value="P:DNA topological change"/>
    <property type="evidence" value="ECO:0007669"/>
    <property type="project" value="InterPro"/>
</dbReference>
<reference evidence="11 12" key="1">
    <citation type="submission" date="2019-09" db="EMBL/GenBank/DDBJ databases">
        <authorList>
            <person name="Chandra G."/>
            <person name="Truman W A."/>
        </authorList>
    </citation>
    <scope>NUCLEOTIDE SEQUENCE [LARGE SCALE GENOMIC DNA]</scope>
    <source>
        <strain evidence="11">PS918</strain>
    </source>
</reference>
<keyword evidence="4 9" id="KW-0067">ATP-binding</keyword>
<dbReference type="Pfam" id="PF13361">
    <property type="entry name" value="UvrD_C"/>
    <property type="match status" value="1"/>
</dbReference>
<dbReference type="InterPro" id="IPR014016">
    <property type="entry name" value="UvrD-like_ATP-bd"/>
</dbReference>
<evidence type="ECO:0000256" key="7">
    <source>
        <dbReference type="ARBA" id="ARBA00034808"/>
    </source>
</evidence>
<dbReference type="GO" id="GO:0016887">
    <property type="term" value="F:ATP hydrolysis activity"/>
    <property type="evidence" value="ECO:0007669"/>
    <property type="project" value="RHEA"/>
</dbReference>
<dbReference type="GO" id="GO:0005524">
    <property type="term" value="F:ATP binding"/>
    <property type="evidence" value="ECO:0007669"/>
    <property type="project" value="UniProtKB-UniRule"/>
</dbReference>
<dbReference type="GO" id="GO:0003916">
    <property type="term" value="F:DNA topoisomerase activity"/>
    <property type="evidence" value="ECO:0007669"/>
    <property type="project" value="InterPro"/>
</dbReference>
<comment type="catalytic activity">
    <reaction evidence="6">
        <text>Couples ATP hydrolysis with the unwinding of duplex DNA by translocating in the 3'-5' direction.</text>
        <dbReference type="EC" id="5.6.2.4"/>
    </reaction>
</comment>
<dbReference type="InterPro" id="IPR000212">
    <property type="entry name" value="DNA_helicase_UvrD/REP"/>
</dbReference>
<dbReference type="AlphaFoldDB" id="A0A5E7SE47"/>
<dbReference type="Pfam" id="PF01396">
    <property type="entry name" value="Zn_ribbon_Top1"/>
    <property type="match status" value="1"/>
</dbReference>
<comment type="catalytic activity">
    <reaction evidence="8">
        <text>ATP + H2O = ADP + phosphate + H(+)</text>
        <dbReference type="Rhea" id="RHEA:13065"/>
        <dbReference type="ChEBI" id="CHEBI:15377"/>
        <dbReference type="ChEBI" id="CHEBI:15378"/>
        <dbReference type="ChEBI" id="CHEBI:30616"/>
        <dbReference type="ChEBI" id="CHEBI:43474"/>
        <dbReference type="ChEBI" id="CHEBI:456216"/>
        <dbReference type="EC" id="5.6.2.4"/>
    </reaction>
</comment>